<gene>
    <name evidence="1" type="ORF">NPIL_462211</name>
</gene>
<evidence type="ECO:0000313" key="1">
    <source>
        <dbReference type="EMBL" id="GFS56676.1"/>
    </source>
</evidence>
<reference evidence="1" key="1">
    <citation type="submission" date="2020-08" db="EMBL/GenBank/DDBJ databases">
        <title>Multicomponent nature underlies the extraordinary mechanical properties of spider dragline silk.</title>
        <authorList>
            <person name="Kono N."/>
            <person name="Nakamura H."/>
            <person name="Mori M."/>
            <person name="Yoshida Y."/>
            <person name="Ohtoshi R."/>
            <person name="Malay A.D."/>
            <person name="Moran D.A.P."/>
            <person name="Tomita M."/>
            <person name="Numata K."/>
            <person name="Arakawa K."/>
        </authorList>
    </citation>
    <scope>NUCLEOTIDE SEQUENCE</scope>
</reference>
<organism evidence="1 2">
    <name type="scientific">Nephila pilipes</name>
    <name type="common">Giant wood spider</name>
    <name type="synonym">Nephila maculata</name>
    <dbReference type="NCBI Taxonomy" id="299642"/>
    <lineage>
        <taxon>Eukaryota</taxon>
        <taxon>Metazoa</taxon>
        <taxon>Ecdysozoa</taxon>
        <taxon>Arthropoda</taxon>
        <taxon>Chelicerata</taxon>
        <taxon>Arachnida</taxon>
        <taxon>Araneae</taxon>
        <taxon>Araneomorphae</taxon>
        <taxon>Entelegynae</taxon>
        <taxon>Araneoidea</taxon>
        <taxon>Nephilidae</taxon>
        <taxon>Nephila</taxon>
    </lineage>
</organism>
<name>A0A8X6IT45_NEPPI</name>
<accession>A0A8X6IT45</accession>
<evidence type="ECO:0000313" key="2">
    <source>
        <dbReference type="Proteomes" id="UP000887013"/>
    </source>
</evidence>
<sequence>MKSLCNMKSALKLYQKLIRLPHSDMRVESRPRRLKTQSGFLQAVLKEMNVLDIPSRTEPLLPPINSLKASKILYHLDLVSPILKTQDCYAVLFSAGMETIDNQFPLEACLHIYTDGSKLEMNSVAGAGVYC</sequence>
<dbReference type="OrthoDB" id="6630077at2759"/>
<comment type="caution">
    <text evidence="1">The sequence shown here is derived from an EMBL/GenBank/DDBJ whole genome shotgun (WGS) entry which is preliminary data.</text>
</comment>
<dbReference type="AlphaFoldDB" id="A0A8X6IT45"/>
<protein>
    <submittedName>
        <fullName evidence="1">Uncharacterized protein</fullName>
    </submittedName>
</protein>
<keyword evidence="2" id="KW-1185">Reference proteome</keyword>
<dbReference type="Proteomes" id="UP000887013">
    <property type="component" value="Unassembled WGS sequence"/>
</dbReference>
<dbReference type="EMBL" id="BMAW01092737">
    <property type="protein sequence ID" value="GFS56676.1"/>
    <property type="molecule type" value="Genomic_DNA"/>
</dbReference>
<proteinExistence type="predicted"/>